<dbReference type="Proteomes" id="UP000298111">
    <property type="component" value="Unassembled WGS sequence"/>
</dbReference>
<dbReference type="RefSeq" id="WP_016470501.1">
    <property type="nucleotide sequence ID" value="NZ_CP103060.1"/>
</dbReference>
<gene>
    <name evidence="2" type="ORF">D8771_22315</name>
</gene>
<feature type="region of interest" description="Disordered" evidence="1">
    <location>
        <begin position="430"/>
        <end position="461"/>
    </location>
</feature>
<comment type="caution">
    <text evidence="2">The sequence shown here is derived from an EMBL/GenBank/DDBJ whole genome shotgun (WGS) entry which is preliminary data.</text>
</comment>
<reference evidence="2 3" key="1">
    <citation type="submission" date="2018-10" db="EMBL/GenBank/DDBJ databases">
        <title>Isolation of pseudouridimycin from Streptomyces albus DSM 40763.</title>
        <authorList>
            <person name="Rosenqvist P."/>
            <person name="Metsae-Ketelae M."/>
            <person name="Virta P."/>
        </authorList>
    </citation>
    <scope>NUCLEOTIDE SEQUENCE [LARGE SCALE GENOMIC DNA]</scope>
    <source>
        <strain evidence="2 3">DSM 40763</strain>
    </source>
</reference>
<sequence length="712" mass="78821">MAQQTGRTGVPGPEGPAGLVPLVGECLELPADAERPLIVLLGPHGAGASEAHGALMARFGTDLAPFAYLNFGSEQPLRPRYALGLIARQLERKLPRYRVSRFPRLTLGLLASDSELRDIGDLSTIPLRDQRRELHRRLGQLEDRAFQARGDYLSGFVQVAGSALGVPAGVPPVFEEMVGGAAREGARMVSGVLSRHRFAESARWYGEHRLTRGPNPWDAVIELNHWRRGSAEDEDKLERILFAAFLEDLRRNAELSFAPTSYLLLLDSCHTAYGRRFLTLLLAAREELRLAARHRGLPRPATGDPLTVVASTHRWLADWGAPSGESWGWEVRPPDGARLADWRERRPPGDGRWWYPLRLRDLTLDEVRARLSEEPRRDPSLAPFVHRFTCGLPRAVRQVLTLLDQADLPAGGGHARELWLRRLPDRTLPGASVRRRGRTLPGAGGGSVTAAQGVPPDDAEENTSLAEAALDLLLAGFDDRQRALLRTCAATPDLLTGYEVFGDGPAAQGAESPASLFGKAHAGFLLVTAREGGRLVLHPWPRRLLLWQLAARPAEWDAAHQRLSEHHAAREEPVRAMYHRLALHQINAVTAYLVRRLEEVDTPRWLAEFRTVAAAPNRIPKDKSYRDVLGPLTRGGAAEPASRLEAAVRGLLVARWLWGDPLADPERALGSTLAARLERLAEEHPRSDSLRLLNEAERYRNWIQPQTCAEEG</sequence>
<organism evidence="2 3">
    <name type="scientific">Streptomyces albus</name>
    <dbReference type="NCBI Taxonomy" id="1888"/>
    <lineage>
        <taxon>Bacteria</taxon>
        <taxon>Bacillati</taxon>
        <taxon>Actinomycetota</taxon>
        <taxon>Actinomycetes</taxon>
        <taxon>Kitasatosporales</taxon>
        <taxon>Streptomycetaceae</taxon>
        <taxon>Streptomyces</taxon>
    </lineage>
</organism>
<proteinExistence type="predicted"/>
<dbReference type="AlphaFoldDB" id="A0A8H1LB08"/>
<dbReference type="GeneID" id="75180678"/>
<evidence type="ECO:0000313" key="3">
    <source>
        <dbReference type="Proteomes" id="UP000298111"/>
    </source>
</evidence>
<name>A0A8H1LB08_9ACTN</name>
<evidence type="ECO:0000256" key="1">
    <source>
        <dbReference type="SAM" id="MobiDB-lite"/>
    </source>
</evidence>
<protein>
    <submittedName>
        <fullName evidence="2">Uncharacterized protein</fullName>
    </submittedName>
</protein>
<accession>A0A8H1LB08</accession>
<dbReference type="EMBL" id="RCIY01000069">
    <property type="protein sequence ID" value="TGG80520.1"/>
    <property type="molecule type" value="Genomic_DNA"/>
</dbReference>
<evidence type="ECO:0000313" key="2">
    <source>
        <dbReference type="EMBL" id="TGG80520.1"/>
    </source>
</evidence>